<evidence type="ECO:0000256" key="1">
    <source>
        <dbReference type="SAM" id="SignalP"/>
    </source>
</evidence>
<feature type="signal peptide" evidence="1">
    <location>
        <begin position="1"/>
        <end position="20"/>
    </location>
</feature>
<proteinExistence type="predicted"/>
<evidence type="ECO:0000313" key="2">
    <source>
        <dbReference type="EMBL" id="MBU3857120.1"/>
    </source>
</evidence>
<protein>
    <submittedName>
        <fullName evidence="2">Porin</fullName>
    </submittedName>
</protein>
<accession>A0A948TQM7</accession>
<gene>
    <name evidence="2" type="ORF">H9928_11370</name>
</gene>
<dbReference type="SUPFAM" id="SSF56935">
    <property type="entry name" value="Porins"/>
    <property type="match status" value="1"/>
</dbReference>
<dbReference type="PROSITE" id="PS51257">
    <property type="entry name" value="PROKAR_LIPOPROTEIN"/>
    <property type="match status" value="1"/>
</dbReference>
<dbReference type="EMBL" id="JAHLFJ010000101">
    <property type="protein sequence ID" value="MBU3857120.1"/>
    <property type="molecule type" value="Genomic_DNA"/>
</dbReference>
<dbReference type="InterPro" id="IPR010870">
    <property type="entry name" value="Porin_O/P"/>
</dbReference>
<sequence length="374" mass="41870">MRRLFALICFLSGACAVLHAQDQLEVKFRSRALLDVAVSGYGKEDVQGYYRLEDFRVGFKAVYGDFEMKTDIGLGGGKLAIKDMLLNYHFAHGVLALGNGYEPFSMDMLISTADMRFHQSAASVLAFTDSRKLGATYHFYNDNWYLATGIYTHNDINKIGEGQKNAFVSTSRAVWRKQKADHRLIHLGGAFSFRSKEAHASEPPSGSRSSAGITSMFPASLLEAEVSDMGTEVKGLAELLCTAPRFMLQAEYFFDRMNRTGGRQAYRSHGGYVQGGFLLKGKGFAYDSMYGIPGRPLTPRAIELVARFNYTDMNDWRSGITGGEEKDLSVGVNFYLNNYFGVKVNGSYVWVGRHCNAFYQKNFFLAQARLQYIF</sequence>
<keyword evidence="1" id="KW-0732">Signal</keyword>
<dbReference type="InterPro" id="IPR023614">
    <property type="entry name" value="Porin_dom_sf"/>
</dbReference>
<feature type="chain" id="PRO_5036693301" evidence="1">
    <location>
        <begin position="21"/>
        <end position="374"/>
    </location>
</feature>
<reference evidence="2" key="1">
    <citation type="journal article" date="2021" name="PeerJ">
        <title>Extensive microbial diversity within the chicken gut microbiome revealed by metagenomics and culture.</title>
        <authorList>
            <person name="Gilroy R."/>
            <person name="Ravi A."/>
            <person name="Getino M."/>
            <person name="Pursley I."/>
            <person name="Horton D.L."/>
            <person name="Alikhan N.F."/>
            <person name="Baker D."/>
            <person name="Gharbi K."/>
            <person name="Hall N."/>
            <person name="Watson M."/>
            <person name="Adriaenssens E.M."/>
            <person name="Foster-Nyarko E."/>
            <person name="Jarju S."/>
            <person name="Secka A."/>
            <person name="Antonio M."/>
            <person name="Oren A."/>
            <person name="Chaudhuri R.R."/>
            <person name="La Ragione R."/>
            <person name="Hildebrand F."/>
            <person name="Pallen M.J."/>
        </authorList>
    </citation>
    <scope>NUCLEOTIDE SEQUENCE</scope>
    <source>
        <strain evidence="2">8470</strain>
    </source>
</reference>
<organism evidence="2 3">
    <name type="scientific">Candidatus Phocaeicola excrementipullorum</name>
    <dbReference type="NCBI Taxonomy" id="2838731"/>
    <lineage>
        <taxon>Bacteria</taxon>
        <taxon>Pseudomonadati</taxon>
        <taxon>Bacteroidota</taxon>
        <taxon>Bacteroidia</taxon>
        <taxon>Bacteroidales</taxon>
        <taxon>Bacteroidaceae</taxon>
        <taxon>Phocaeicola</taxon>
    </lineage>
</organism>
<dbReference type="Proteomes" id="UP000784286">
    <property type="component" value="Unassembled WGS sequence"/>
</dbReference>
<comment type="caution">
    <text evidence="2">The sequence shown here is derived from an EMBL/GenBank/DDBJ whole genome shotgun (WGS) entry which is preliminary data.</text>
</comment>
<evidence type="ECO:0000313" key="3">
    <source>
        <dbReference type="Proteomes" id="UP000784286"/>
    </source>
</evidence>
<dbReference type="Pfam" id="PF07396">
    <property type="entry name" value="Porin_O_P"/>
    <property type="match status" value="1"/>
</dbReference>
<name>A0A948TQM7_9BACT</name>
<dbReference type="AlphaFoldDB" id="A0A948TQM7"/>
<reference evidence="2" key="2">
    <citation type="submission" date="2021-04" db="EMBL/GenBank/DDBJ databases">
        <authorList>
            <person name="Gilroy R."/>
        </authorList>
    </citation>
    <scope>NUCLEOTIDE SEQUENCE</scope>
    <source>
        <strain evidence="2">8470</strain>
    </source>
</reference>
<dbReference type="Gene3D" id="2.40.160.10">
    <property type="entry name" value="Porin"/>
    <property type="match status" value="1"/>
</dbReference>